<organism evidence="1 2">
    <name type="scientific">Flavobacterium swingsii</name>
    <dbReference type="NCBI Taxonomy" id="498292"/>
    <lineage>
        <taxon>Bacteria</taxon>
        <taxon>Pseudomonadati</taxon>
        <taxon>Bacteroidota</taxon>
        <taxon>Flavobacteriia</taxon>
        <taxon>Flavobacteriales</taxon>
        <taxon>Flavobacteriaceae</taxon>
        <taxon>Flavobacterium</taxon>
    </lineage>
</organism>
<dbReference type="Proteomes" id="UP000199604">
    <property type="component" value="Unassembled WGS sequence"/>
</dbReference>
<keyword evidence="2" id="KW-1185">Reference proteome</keyword>
<sequence>MFKIFSKILLTQQLIFINQKKSVMKKNVLPIDLRNFLMLLLIGSFFFLVSSCSDNDTASEVIAPTNVYKCTTCKTSSEALAVNDNSSKGIYIGFTESGILSIDIDNKNIGEMKASLLKNNITRTLTFLESYSDSERYYAIFADNNGTPISLAFDVMLNGNDPQITLRNDLVFKTANDVNTIYKERSNEMIEVFEGYLIGVSHATQLNEKLADELIVISRSKAYWSEMRSYSYVGFQETINALSKNSGKIIGNNLIDNDNNQNGTLNSDLISGKVYSESNDLSIELKRVI</sequence>
<proteinExistence type="predicted"/>
<dbReference type="EMBL" id="FOJT01000002">
    <property type="protein sequence ID" value="SFA84874.1"/>
    <property type="molecule type" value="Genomic_DNA"/>
</dbReference>
<evidence type="ECO:0000313" key="1">
    <source>
        <dbReference type="EMBL" id="SFA84874.1"/>
    </source>
</evidence>
<accession>A0A1I0W8I9</accession>
<protein>
    <submittedName>
        <fullName evidence="1">Uncharacterized protein</fullName>
    </submittedName>
</protein>
<gene>
    <name evidence="1" type="ORF">SAMN05660845_0614</name>
</gene>
<evidence type="ECO:0000313" key="2">
    <source>
        <dbReference type="Proteomes" id="UP000199604"/>
    </source>
</evidence>
<dbReference type="AlphaFoldDB" id="A0A1I0W8I9"/>
<name>A0A1I0W8I9_9FLAO</name>
<reference evidence="2" key="1">
    <citation type="submission" date="2016-10" db="EMBL/GenBank/DDBJ databases">
        <authorList>
            <person name="Varghese N."/>
            <person name="Submissions S."/>
        </authorList>
    </citation>
    <scope>NUCLEOTIDE SEQUENCE [LARGE SCALE GENOMIC DNA]</scope>
    <source>
        <strain evidence="2">DSM 21789</strain>
    </source>
</reference>